<protein>
    <submittedName>
        <fullName evidence="2">Transcription factor bHLH77-like</fullName>
    </submittedName>
</protein>
<feature type="region of interest" description="Disordered" evidence="1">
    <location>
        <begin position="164"/>
        <end position="184"/>
    </location>
</feature>
<organism evidence="2 3">
    <name type="scientific">Pyrus ussuriensis x Pyrus communis</name>
    <dbReference type="NCBI Taxonomy" id="2448454"/>
    <lineage>
        <taxon>Eukaryota</taxon>
        <taxon>Viridiplantae</taxon>
        <taxon>Streptophyta</taxon>
        <taxon>Embryophyta</taxon>
        <taxon>Tracheophyta</taxon>
        <taxon>Spermatophyta</taxon>
        <taxon>Magnoliopsida</taxon>
        <taxon>eudicotyledons</taxon>
        <taxon>Gunneridae</taxon>
        <taxon>Pentapetalae</taxon>
        <taxon>rosids</taxon>
        <taxon>fabids</taxon>
        <taxon>Rosales</taxon>
        <taxon>Rosaceae</taxon>
        <taxon>Amygdaloideae</taxon>
        <taxon>Maleae</taxon>
        <taxon>Pyrus</taxon>
    </lineage>
</organism>
<sequence>MIVGRKNDGKGGLFRFLLKPSLPLPSHRPHENDTDGLASILSSSHRRLPSLAYVVLLHRLRHGGPCVVFWVGISDFKGERGCASFRSNRASMIRLDARLDRGDGDNARDNARAICKDLIFNVNASENGVMCVVKRKDSGGKRVKLAGSSNENGSLKAEVEETLAAGDNKPAEESSKPSEPPKQDYIHVKARRRGDISLQGTLSNRTQSKRTFATLKSIMWTPSSSQRRQISTKQPILADNRDLVCKVNEAGEVSKDVTNFVKLLENKLEKFNALFMKSFAVEVPVQKSENAASGG</sequence>
<proteinExistence type="predicted"/>
<evidence type="ECO:0000256" key="1">
    <source>
        <dbReference type="SAM" id="MobiDB-lite"/>
    </source>
</evidence>
<comment type="caution">
    <text evidence="2">The sequence shown here is derived from an EMBL/GenBank/DDBJ whole genome shotgun (WGS) entry which is preliminary data.</text>
</comment>
<reference evidence="3" key="2">
    <citation type="submission" date="2019-10" db="EMBL/GenBank/DDBJ databases">
        <title>A de novo genome assembly of a pear dwarfing rootstock.</title>
        <authorList>
            <person name="Wang F."/>
            <person name="Wang J."/>
            <person name="Li S."/>
            <person name="Zhang Y."/>
            <person name="Fang M."/>
            <person name="Ma L."/>
            <person name="Zhao Y."/>
            <person name="Jiang S."/>
        </authorList>
    </citation>
    <scope>NUCLEOTIDE SEQUENCE [LARGE SCALE GENOMIC DNA]</scope>
</reference>
<accession>A0A5N5GRB5</accession>
<evidence type="ECO:0000313" key="3">
    <source>
        <dbReference type="Proteomes" id="UP000327157"/>
    </source>
</evidence>
<dbReference type="AlphaFoldDB" id="A0A5N5GRB5"/>
<reference evidence="2 3" key="1">
    <citation type="submission" date="2019-09" db="EMBL/GenBank/DDBJ databases">
        <authorList>
            <person name="Ou C."/>
        </authorList>
    </citation>
    <scope>NUCLEOTIDE SEQUENCE [LARGE SCALE GENOMIC DNA]</scope>
    <source>
        <strain evidence="2">S2</strain>
        <tissue evidence="2">Leaf</tissue>
    </source>
</reference>
<name>A0A5N5GRB5_9ROSA</name>
<evidence type="ECO:0000313" key="2">
    <source>
        <dbReference type="EMBL" id="KAB2616431.1"/>
    </source>
</evidence>
<dbReference type="EMBL" id="SMOL01000402">
    <property type="protein sequence ID" value="KAB2616431.1"/>
    <property type="molecule type" value="Genomic_DNA"/>
</dbReference>
<feature type="compositionally biased region" description="Basic and acidic residues" evidence="1">
    <location>
        <begin position="169"/>
        <end position="184"/>
    </location>
</feature>
<reference evidence="2 3" key="3">
    <citation type="submission" date="2019-11" db="EMBL/GenBank/DDBJ databases">
        <title>A de novo genome assembly of a pear dwarfing rootstock.</title>
        <authorList>
            <person name="Wang F."/>
            <person name="Wang J."/>
            <person name="Li S."/>
            <person name="Zhang Y."/>
            <person name="Fang M."/>
            <person name="Ma L."/>
            <person name="Zhao Y."/>
            <person name="Jiang S."/>
        </authorList>
    </citation>
    <scope>NUCLEOTIDE SEQUENCE [LARGE SCALE GENOMIC DNA]</scope>
    <source>
        <strain evidence="2">S2</strain>
        <tissue evidence="2">Leaf</tissue>
    </source>
</reference>
<keyword evidence="3" id="KW-1185">Reference proteome</keyword>
<dbReference type="Proteomes" id="UP000327157">
    <property type="component" value="Chromosome 3"/>
</dbReference>
<gene>
    <name evidence="2" type="ORF">D8674_023019</name>
</gene>